<gene>
    <name evidence="1" type="ORF">POPTR_002G176966v4</name>
</gene>
<dbReference type="EMBL" id="CM009291">
    <property type="protein sequence ID" value="KAI9399997.1"/>
    <property type="molecule type" value="Genomic_DNA"/>
</dbReference>
<organism evidence="1 2">
    <name type="scientific">Populus trichocarpa</name>
    <name type="common">Western balsam poplar</name>
    <name type="synonym">Populus balsamifera subsp. trichocarpa</name>
    <dbReference type="NCBI Taxonomy" id="3694"/>
    <lineage>
        <taxon>Eukaryota</taxon>
        <taxon>Viridiplantae</taxon>
        <taxon>Streptophyta</taxon>
        <taxon>Embryophyta</taxon>
        <taxon>Tracheophyta</taxon>
        <taxon>Spermatophyta</taxon>
        <taxon>Magnoliopsida</taxon>
        <taxon>eudicotyledons</taxon>
        <taxon>Gunneridae</taxon>
        <taxon>Pentapetalae</taxon>
        <taxon>rosids</taxon>
        <taxon>fabids</taxon>
        <taxon>Malpighiales</taxon>
        <taxon>Salicaceae</taxon>
        <taxon>Saliceae</taxon>
        <taxon>Populus</taxon>
    </lineage>
</organism>
<sequence length="140" mass="15468">MEAGPTEEGLAEAIDVGHIGPRDDPKNRAKILSEEFGWDKHLAKKIWCVGPETTGPNVVVDMCKGVLLLLGSNGLQRKVPRLKKTREVSALKSVMWFSLLMPFTQPLEAGTQAAQLVTDITNRKGLKEQMTPLSEFENKL</sequence>
<keyword evidence="2" id="KW-1185">Reference proteome</keyword>
<reference evidence="1 2" key="1">
    <citation type="journal article" date="2006" name="Science">
        <title>The genome of black cottonwood, Populus trichocarpa (Torr. &amp; Gray).</title>
        <authorList>
            <person name="Tuskan G.A."/>
            <person name="Difazio S."/>
            <person name="Jansson S."/>
            <person name="Bohlmann J."/>
            <person name="Grigoriev I."/>
            <person name="Hellsten U."/>
            <person name="Putnam N."/>
            <person name="Ralph S."/>
            <person name="Rombauts S."/>
            <person name="Salamov A."/>
            <person name="Schein J."/>
            <person name="Sterck L."/>
            <person name="Aerts A."/>
            <person name="Bhalerao R.R."/>
            <person name="Bhalerao R.P."/>
            <person name="Blaudez D."/>
            <person name="Boerjan W."/>
            <person name="Brun A."/>
            <person name="Brunner A."/>
            <person name="Busov V."/>
            <person name="Campbell M."/>
            <person name="Carlson J."/>
            <person name="Chalot M."/>
            <person name="Chapman J."/>
            <person name="Chen G.L."/>
            <person name="Cooper D."/>
            <person name="Coutinho P.M."/>
            <person name="Couturier J."/>
            <person name="Covert S."/>
            <person name="Cronk Q."/>
            <person name="Cunningham R."/>
            <person name="Davis J."/>
            <person name="Degroeve S."/>
            <person name="Dejardin A."/>
            <person name="Depamphilis C."/>
            <person name="Detter J."/>
            <person name="Dirks B."/>
            <person name="Dubchak I."/>
            <person name="Duplessis S."/>
            <person name="Ehlting J."/>
            <person name="Ellis B."/>
            <person name="Gendler K."/>
            <person name="Goodstein D."/>
            <person name="Gribskov M."/>
            <person name="Grimwood J."/>
            <person name="Groover A."/>
            <person name="Gunter L."/>
            <person name="Hamberger B."/>
            <person name="Heinze B."/>
            <person name="Helariutta Y."/>
            <person name="Henrissat B."/>
            <person name="Holligan D."/>
            <person name="Holt R."/>
            <person name="Huang W."/>
            <person name="Islam-Faridi N."/>
            <person name="Jones S."/>
            <person name="Jones-Rhoades M."/>
            <person name="Jorgensen R."/>
            <person name="Joshi C."/>
            <person name="Kangasjarvi J."/>
            <person name="Karlsson J."/>
            <person name="Kelleher C."/>
            <person name="Kirkpatrick R."/>
            <person name="Kirst M."/>
            <person name="Kohler A."/>
            <person name="Kalluri U."/>
            <person name="Larimer F."/>
            <person name="Leebens-Mack J."/>
            <person name="Leple J.C."/>
            <person name="Locascio P."/>
            <person name="Lou Y."/>
            <person name="Lucas S."/>
            <person name="Martin F."/>
            <person name="Montanini B."/>
            <person name="Napoli C."/>
            <person name="Nelson D.R."/>
            <person name="Nelson C."/>
            <person name="Nieminen K."/>
            <person name="Nilsson O."/>
            <person name="Pereda V."/>
            <person name="Peter G."/>
            <person name="Philippe R."/>
            <person name="Pilate G."/>
            <person name="Poliakov A."/>
            <person name="Razumovskaya J."/>
            <person name="Richardson P."/>
            <person name="Rinaldi C."/>
            <person name="Ritland K."/>
            <person name="Rouze P."/>
            <person name="Ryaboy D."/>
            <person name="Schmutz J."/>
            <person name="Schrader J."/>
            <person name="Segerman B."/>
            <person name="Shin H."/>
            <person name="Siddiqui A."/>
            <person name="Sterky F."/>
            <person name="Terry A."/>
            <person name="Tsai C.J."/>
            <person name="Uberbacher E."/>
            <person name="Unneberg P."/>
            <person name="Vahala J."/>
            <person name="Wall K."/>
            <person name="Wessler S."/>
            <person name="Yang G."/>
            <person name="Yin T."/>
            <person name="Douglas C."/>
            <person name="Marra M."/>
            <person name="Sandberg G."/>
            <person name="Van de Peer Y."/>
            <person name="Rokhsar D."/>
        </authorList>
    </citation>
    <scope>NUCLEOTIDE SEQUENCE [LARGE SCALE GENOMIC DNA]</scope>
    <source>
        <strain evidence="2">cv. Nisqually</strain>
    </source>
</reference>
<comment type="caution">
    <text evidence="1">The sequence shown here is derived from an EMBL/GenBank/DDBJ whole genome shotgun (WGS) entry which is preliminary data.</text>
</comment>
<evidence type="ECO:0000313" key="2">
    <source>
        <dbReference type="Proteomes" id="UP000006729"/>
    </source>
</evidence>
<dbReference type="Proteomes" id="UP000006729">
    <property type="component" value="Chromosome 2"/>
</dbReference>
<accession>A0ACC0TEH4</accession>
<name>A0ACC0TEH4_POPTR</name>
<evidence type="ECO:0000313" key="1">
    <source>
        <dbReference type="EMBL" id="KAI9399997.1"/>
    </source>
</evidence>
<proteinExistence type="predicted"/>
<protein>
    <submittedName>
        <fullName evidence="1">Uncharacterized protein</fullName>
    </submittedName>
</protein>